<dbReference type="GO" id="GO:0044611">
    <property type="term" value="C:nuclear pore inner ring"/>
    <property type="evidence" value="ECO:0007669"/>
    <property type="project" value="TreeGrafter"/>
</dbReference>
<feature type="domain" description="Nuclear pore protein Nup188 C-terminal" evidence="11">
    <location>
        <begin position="1479"/>
        <end position="1854"/>
    </location>
</feature>
<evidence type="ECO:0000256" key="1">
    <source>
        <dbReference type="ARBA" id="ARBA00004567"/>
    </source>
</evidence>
<dbReference type="PANTHER" id="PTHR31431:SF1">
    <property type="entry name" value="NUCLEOPORIN NUP188"/>
    <property type="match status" value="1"/>
</dbReference>
<dbReference type="InterPro" id="IPR041634">
    <property type="entry name" value="Nup188_C"/>
</dbReference>
<name>A0A6A5XPA3_9PLEO</name>
<dbReference type="Pfam" id="PF21093">
    <property type="entry name" value="Nup188_N-subdom_III"/>
    <property type="match status" value="1"/>
</dbReference>
<keyword evidence="7" id="KW-0539">Nucleus</keyword>
<evidence type="ECO:0000259" key="11">
    <source>
        <dbReference type="Pfam" id="PF18378"/>
    </source>
</evidence>
<evidence type="ECO:0000256" key="4">
    <source>
        <dbReference type="ARBA" id="ARBA00022927"/>
    </source>
</evidence>
<dbReference type="GeneID" id="54282577"/>
<gene>
    <name evidence="13" type="ORF">BU24DRAFT_392931</name>
</gene>
<evidence type="ECO:0000256" key="5">
    <source>
        <dbReference type="ARBA" id="ARBA00023010"/>
    </source>
</evidence>
<dbReference type="GO" id="GO:0006606">
    <property type="term" value="P:protein import into nucleus"/>
    <property type="evidence" value="ECO:0007669"/>
    <property type="project" value="TreeGrafter"/>
</dbReference>
<dbReference type="InterPro" id="IPR018864">
    <property type="entry name" value="Nucleoporin_Nup188_N"/>
</dbReference>
<keyword evidence="14" id="KW-1185">Reference proteome</keyword>
<evidence type="ECO:0000313" key="14">
    <source>
        <dbReference type="Proteomes" id="UP000799778"/>
    </source>
</evidence>
<evidence type="ECO:0000256" key="6">
    <source>
        <dbReference type="ARBA" id="ARBA00023132"/>
    </source>
</evidence>
<dbReference type="Pfam" id="PF18378">
    <property type="entry name" value="Nup188_C"/>
    <property type="match status" value="1"/>
</dbReference>
<dbReference type="InterPro" id="IPR044840">
    <property type="entry name" value="Nup188"/>
</dbReference>
<dbReference type="GO" id="GO:0006405">
    <property type="term" value="P:RNA export from nucleus"/>
    <property type="evidence" value="ECO:0007669"/>
    <property type="project" value="TreeGrafter"/>
</dbReference>
<evidence type="ECO:0000259" key="12">
    <source>
        <dbReference type="Pfam" id="PF21093"/>
    </source>
</evidence>
<dbReference type="Pfam" id="PF21094">
    <property type="entry name" value="Nup188_SH3-like"/>
    <property type="match status" value="1"/>
</dbReference>
<evidence type="ECO:0000256" key="3">
    <source>
        <dbReference type="ARBA" id="ARBA00022816"/>
    </source>
</evidence>
<dbReference type="Proteomes" id="UP000799778">
    <property type="component" value="Unassembled WGS sequence"/>
</dbReference>
<evidence type="ECO:0000256" key="7">
    <source>
        <dbReference type="ARBA" id="ARBA00023242"/>
    </source>
</evidence>
<evidence type="ECO:0000256" key="2">
    <source>
        <dbReference type="ARBA" id="ARBA00022448"/>
    </source>
</evidence>
<dbReference type="EMBL" id="ML978070">
    <property type="protein sequence ID" value="KAF2014773.1"/>
    <property type="molecule type" value="Genomic_DNA"/>
</dbReference>
<evidence type="ECO:0000313" key="13">
    <source>
        <dbReference type="EMBL" id="KAF2014773.1"/>
    </source>
</evidence>
<keyword evidence="4" id="KW-0653">Protein transport</keyword>
<dbReference type="OrthoDB" id="102511at2759"/>
<keyword evidence="3" id="KW-0509">mRNA transport</keyword>
<proteinExistence type="inferred from homology"/>
<protein>
    <recommendedName>
        <fullName evidence="9">Nucleoporin NUP188</fullName>
    </recommendedName>
</protein>
<dbReference type="Gene3D" id="1.25.10.70">
    <property type="match status" value="1"/>
</dbReference>
<feature type="domain" description="Nucleoporin Nup188 N-terminal subdomain III" evidence="12">
    <location>
        <begin position="763"/>
        <end position="1167"/>
    </location>
</feature>
<evidence type="ECO:0000256" key="9">
    <source>
        <dbReference type="ARBA" id="ARBA00040174"/>
    </source>
</evidence>
<evidence type="ECO:0000259" key="10">
    <source>
        <dbReference type="Pfam" id="PF10487"/>
    </source>
</evidence>
<evidence type="ECO:0000256" key="8">
    <source>
        <dbReference type="ARBA" id="ARBA00038387"/>
    </source>
</evidence>
<dbReference type="RefSeq" id="XP_033383112.1">
    <property type="nucleotide sequence ID" value="XM_033525180.1"/>
</dbReference>
<keyword evidence="6" id="KW-0906">Nuclear pore complex</keyword>
<dbReference type="GO" id="GO:0051028">
    <property type="term" value="P:mRNA transport"/>
    <property type="evidence" value="ECO:0007669"/>
    <property type="project" value="UniProtKB-KW"/>
</dbReference>
<comment type="subcellular location">
    <subcellularLocation>
        <location evidence="1">Nucleus</location>
        <location evidence="1">Nuclear pore complex</location>
    </subcellularLocation>
</comment>
<sequence>MAPLQPQSQMDFDLAKCFAGEQQLVSWSSAYTALCDPETASKSTVLRDFLRSEASIETLTHPWQPWTGPSAHEKNKFEAKTAPISITPTSGGHYDLEEIKADTLWLSQQAKISEYEALRLVTLEWQSRPTNQLLSGLSQEEAVSVRDAAGLANLGASTFIPNSSIITAPSAPSDVQFDSKPQRQLRLIEIYHSSRIAILRISQLLISWGAANDLRPAYGETYRVGDDSLEQLGQTIVSKQIQKDSGFLKSCILGIEGVFENFDKGQSIWTVSEETQDVADEKWRTAQITELVHLLHLATIHADLFTPKFVHSDVVERWFSLMQANGFFQNIPVISPKQQDLVSLIQMLTSIFSLAVLKLGSIIDDLESEQYLAWDSSLYLLQGNLLENITSILGQAKELGPSPATVPTYAWALLLNHIFQEAQILEQARQHDIDNGPGHKDSVPKLSLIEEAASAVANLETSDLFNRRRPFEDLLISCAELNTIEIANQLICLGISVFGTKVDQISLDRFRLLFLQLIRAGLASSTLTYTPDVVNATHTILTGERSFRRWTRPHAALHADPIVSYCVNDPFLRSCLLDVARGRYPYEITPLLTFYAAIIRGDGMTKDGVPSVLNELTNFSTLMQRLPAADFKGYKSIREDENANFVALSEPLPQFFNEIAPLSRGTRRLITSSAYAGNQAYMVIPPGTEGQIVDDSEPPFIAAWHFPHSGLEYLVRLLSTYVIGSGTVEYSSQCPASSGTVSDIIGLFADLLHALLRAPAQDGEALCSADLLSALDIRIDGAQDTVNVILAVFDQELLRQCQEPGNEESLEILINCIHFLEALVAIAPNRVWPWLTRGRLLSTEGNGGSLATILIGTEMVLARYDFLIGCIRLFDALVEDAVGQAVNRKTPSKALTRFNSSITTDSGTSDKFMSQLLLAFGKTLASVYEGSPSWKYQRIEDRIEINTGISDVFTRILKYAYGTDDSVALSTKLTGLLSPVAEYITELYLSQSANDLPTNPILTSFFQDLDGDKTALSLSLAELSKEQTCSALRLSDTLVRIALYLQRPWTYLEHQLFKAAPLLARLYATSDSYKPLVLPLLETLVRAAVRVADLEPTAATNGSKQQAEPPSLLGHLGPQAAKSFLSILSQLDEPFKVVELQTHVWNLLSAVVTCKQQWFALYLLTGNTPRETLKRETKNDTKSTGSKALLSRAIESLARLEFNAPQKDWALYASKLEFVASAQNNWSWAMGDLKRHAGFVQQLVAFLKWMLSQPQDPKAWEKDATRSHQNRFAALTCNVLAMYLHSARQKGDHDAVREVVPSLAFLESYALKTPRYNPSLHSYLRQNLEKRFPGVTLMKLKRTTLYSQSFGPSYFYNTDLANQLLGFDKHWSGPGSGPNSGLASDLEKANINLSLVESQIQLLRSWKILATELSNSVTISDRLPKILINVVKDSMKANAEPQFQEAWLRQLDVLRGDLSFVLLQRMVNSRVNAPETRQLLPAIWKTILATISDFDNVFSSEQVPQYRQLLKILYLSLQFQLENGTAPKEEIEFRSSFRGSVPASQKVLTEPISSQLLEILSETVAKGFRSLATQLHSEPGSVHPSDFALLTAILQTILAIPEMRTWHAQAALLFTNSSTLRYATSLFSWSDRLTVPNNGVDDPIYGELSLLFILSLSSMQPLAETMAVDGILSQLNSANLMNYFRRPGGMSPFDSPPRLFSIWTKGILPLCLNILSAVGPPIAGEIAAFLNQFPEQLARASNALNSRTTTKITLSIVSEIHSLALISSILDGDRIGGSRLGIQANDIANLDWDKDGLKDDIDSWLARKAALRERIVVHDEIDAALYNKKFSGAGTDNVLEDKVLDELEAAGVCLGLGKNNGS</sequence>
<keyword evidence="2" id="KW-0813">Transport</keyword>
<accession>A0A6A5XPA3</accession>
<dbReference type="Pfam" id="PF10487">
    <property type="entry name" value="Nup188_N"/>
    <property type="match status" value="1"/>
</dbReference>
<organism evidence="13 14">
    <name type="scientific">Aaosphaeria arxii CBS 175.79</name>
    <dbReference type="NCBI Taxonomy" id="1450172"/>
    <lineage>
        <taxon>Eukaryota</taxon>
        <taxon>Fungi</taxon>
        <taxon>Dikarya</taxon>
        <taxon>Ascomycota</taxon>
        <taxon>Pezizomycotina</taxon>
        <taxon>Dothideomycetes</taxon>
        <taxon>Pleosporomycetidae</taxon>
        <taxon>Pleosporales</taxon>
        <taxon>Pleosporales incertae sedis</taxon>
        <taxon>Aaosphaeria</taxon>
    </lineage>
</organism>
<dbReference type="PANTHER" id="PTHR31431">
    <property type="entry name" value="NUCLEOPORIN NUP188 HOMOLOG"/>
    <property type="match status" value="1"/>
</dbReference>
<keyword evidence="5" id="KW-0811">Translocation</keyword>
<comment type="similarity">
    <text evidence="8">Belongs to the Nup188 family.</text>
</comment>
<reference evidence="13" key="1">
    <citation type="journal article" date="2020" name="Stud. Mycol.">
        <title>101 Dothideomycetes genomes: a test case for predicting lifestyles and emergence of pathogens.</title>
        <authorList>
            <person name="Haridas S."/>
            <person name="Albert R."/>
            <person name="Binder M."/>
            <person name="Bloem J."/>
            <person name="Labutti K."/>
            <person name="Salamov A."/>
            <person name="Andreopoulos B."/>
            <person name="Baker S."/>
            <person name="Barry K."/>
            <person name="Bills G."/>
            <person name="Bluhm B."/>
            <person name="Cannon C."/>
            <person name="Castanera R."/>
            <person name="Culley D."/>
            <person name="Daum C."/>
            <person name="Ezra D."/>
            <person name="Gonzalez J."/>
            <person name="Henrissat B."/>
            <person name="Kuo A."/>
            <person name="Liang C."/>
            <person name="Lipzen A."/>
            <person name="Lutzoni F."/>
            <person name="Magnuson J."/>
            <person name="Mondo S."/>
            <person name="Nolan M."/>
            <person name="Ohm R."/>
            <person name="Pangilinan J."/>
            <person name="Park H.-J."/>
            <person name="Ramirez L."/>
            <person name="Alfaro M."/>
            <person name="Sun H."/>
            <person name="Tritt A."/>
            <person name="Yoshinaga Y."/>
            <person name="Zwiers L.-H."/>
            <person name="Turgeon B."/>
            <person name="Goodwin S."/>
            <person name="Spatafora J."/>
            <person name="Crous P."/>
            <person name="Grigoriev I."/>
        </authorList>
    </citation>
    <scope>NUCLEOTIDE SEQUENCE</scope>
    <source>
        <strain evidence="13">CBS 175.79</strain>
    </source>
</reference>
<feature type="domain" description="Nucleoporin Nup188 N-terminal" evidence="10">
    <location>
        <begin position="176"/>
        <end position="421"/>
    </location>
</feature>
<dbReference type="InterPro" id="IPR048883">
    <property type="entry name" value="Nup188_N-subdom_III"/>
</dbReference>
<dbReference type="GO" id="GO:0017056">
    <property type="term" value="F:structural constituent of nuclear pore"/>
    <property type="evidence" value="ECO:0007669"/>
    <property type="project" value="InterPro"/>
</dbReference>